<dbReference type="AlphaFoldDB" id="A0A550BTY7"/>
<accession>A0A550BTY7</accession>
<feature type="compositionally biased region" description="Polar residues" evidence="1">
    <location>
        <begin position="61"/>
        <end position="72"/>
    </location>
</feature>
<keyword evidence="3" id="KW-1185">Reference proteome</keyword>
<name>A0A550BTY7_9AGAR</name>
<feature type="compositionally biased region" description="Pro residues" evidence="1">
    <location>
        <begin position="77"/>
        <end position="95"/>
    </location>
</feature>
<feature type="region of interest" description="Disordered" evidence="1">
    <location>
        <begin position="24"/>
        <end position="100"/>
    </location>
</feature>
<gene>
    <name evidence="2" type="ORF">BD626DRAFT_576168</name>
</gene>
<organism evidence="2 3">
    <name type="scientific">Schizophyllum amplum</name>
    <dbReference type="NCBI Taxonomy" id="97359"/>
    <lineage>
        <taxon>Eukaryota</taxon>
        <taxon>Fungi</taxon>
        <taxon>Dikarya</taxon>
        <taxon>Basidiomycota</taxon>
        <taxon>Agaricomycotina</taxon>
        <taxon>Agaricomycetes</taxon>
        <taxon>Agaricomycetidae</taxon>
        <taxon>Agaricales</taxon>
        <taxon>Schizophyllaceae</taxon>
        <taxon>Schizophyllum</taxon>
    </lineage>
</organism>
<dbReference type="EMBL" id="VDMD01000082">
    <property type="protein sequence ID" value="TRM56009.1"/>
    <property type="molecule type" value="Genomic_DNA"/>
</dbReference>
<protein>
    <submittedName>
        <fullName evidence="2">Uncharacterized protein</fullName>
    </submittedName>
</protein>
<reference evidence="2 3" key="1">
    <citation type="journal article" date="2019" name="New Phytol.">
        <title>Comparative genomics reveals unique wood-decay strategies and fruiting body development in the Schizophyllaceae.</title>
        <authorList>
            <person name="Almasi E."/>
            <person name="Sahu N."/>
            <person name="Krizsan K."/>
            <person name="Balint B."/>
            <person name="Kovacs G.M."/>
            <person name="Kiss B."/>
            <person name="Cseklye J."/>
            <person name="Drula E."/>
            <person name="Henrissat B."/>
            <person name="Nagy I."/>
            <person name="Chovatia M."/>
            <person name="Adam C."/>
            <person name="LaButti K."/>
            <person name="Lipzen A."/>
            <person name="Riley R."/>
            <person name="Grigoriev I.V."/>
            <person name="Nagy L.G."/>
        </authorList>
    </citation>
    <scope>NUCLEOTIDE SEQUENCE [LARGE SCALE GENOMIC DNA]</scope>
    <source>
        <strain evidence="2 3">NL-1724</strain>
    </source>
</reference>
<sequence>MLIPPDRNLALEYLLSAPSTCYSGTRYPSAPMSTPAQEPVRPLSAAGERRHSSGSPYRASLSPSAFTFSSDSKPSEYSPPIPPRALPGSPSPYPSAPGHAAYSGCAQDNMDSEDNPFAPPLSGLALPIPPGALTESFRCLDGQPTTVDQLRAAVAKQSALLQSLRHQLRQQQSSTPVCGPMCAQLRADLASVKQEVSDTLRLQPVVPTPRLQKDDLERRHEMLVGLVDGFRRQVFGD</sequence>
<comment type="caution">
    <text evidence="2">The sequence shown here is derived from an EMBL/GenBank/DDBJ whole genome shotgun (WGS) entry which is preliminary data.</text>
</comment>
<evidence type="ECO:0000313" key="3">
    <source>
        <dbReference type="Proteomes" id="UP000320762"/>
    </source>
</evidence>
<evidence type="ECO:0000313" key="2">
    <source>
        <dbReference type="EMBL" id="TRM56009.1"/>
    </source>
</evidence>
<proteinExistence type="predicted"/>
<dbReference type="Proteomes" id="UP000320762">
    <property type="component" value="Unassembled WGS sequence"/>
</dbReference>
<evidence type="ECO:0000256" key="1">
    <source>
        <dbReference type="SAM" id="MobiDB-lite"/>
    </source>
</evidence>